<accession>W0GKR9</accession>
<keyword evidence="4 6" id="KW-1133">Transmembrane helix</keyword>
<feature type="transmembrane region" description="Helical" evidence="6">
    <location>
        <begin position="22"/>
        <end position="43"/>
    </location>
</feature>
<evidence type="ECO:0000256" key="1">
    <source>
        <dbReference type="ARBA" id="ARBA00004651"/>
    </source>
</evidence>
<feature type="transmembrane region" description="Helical" evidence="6">
    <location>
        <begin position="412"/>
        <end position="437"/>
    </location>
</feature>
<evidence type="ECO:0000256" key="4">
    <source>
        <dbReference type="ARBA" id="ARBA00022989"/>
    </source>
</evidence>
<feature type="transmembrane region" description="Helical" evidence="6">
    <location>
        <begin position="449"/>
        <end position="469"/>
    </location>
</feature>
<dbReference type="InterPro" id="IPR002528">
    <property type="entry name" value="MATE_fam"/>
</dbReference>
<keyword evidence="8" id="KW-1185">Reference proteome</keyword>
<feature type="transmembrane region" description="Helical" evidence="6">
    <location>
        <begin position="234"/>
        <end position="255"/>
    </location>
</feature>
<dbReference type="KEGG" id="smia:P344_02560"/>
<dbReference type="eggNOG" id="COG0534">
    <property type="taxonomic scope" value="Bacteria"/>
</dbReference>
<keyword evidence="2" id="KW-1003">Cell membrane</keyword>
<dbReference type="PATRIC" id="fig|838561.3.peg.494"/>
<dbReference type="PANTHER" id="PTHR43823">
    <property type="entry name" value="SPORULATION PROTEIN YKVU"/>
    <property type="match status" value="1"/>
</dbReference>
<reference evidence="7 8" key="1">
    <citation type="submission" date="2013-09" db="EMBL/GenBank/DDBJ databases">
        <title>Complete genome sequence of Spiroplasma mirum suckling mouse cataract agent.</title>
        <authorList>
            <person name="Landry C.A."/>
            <person name="Bastian F.O."/>
            <person name="Thune R.L."/>
        </authorList>
    </citation>
    <scope>NUCLEOTIDE SEQUENCE [LARGE SCALE GENOMIC DNA]</scope>
    <source>
        <strain evidence="7 8">SMCA</strain>
    </source>
</reference>
<feature type="transmembrane region" description="Helical" evidence="6">
    <location>
        <begin position="337"/>
        <end position="359"/>
    </location>
</feature>
<dbReference type="GO" id="GO:0042910">
    <property type="term" value="F:xenobiotic transmembrane transporter activity"/>
    <property type="evidence" value="ECO:0007669"/>
    <property type="project" value="InterPro"/>
</dbReference>
<organism evidence="7 8">
    <name type="scientific">Spiroplasma mirum ATCC 29335</name>
    <dbReference type="NCBI Taxonomy" id="838561"/>
    <lineage>
        <taxon>Bacteria</taxon>
        <taxon>Bacillati</taxon>
        <taxon>Mycoplasmatota</taxon>
        <taxon>Mollicutes</taxon>
        <taxon>Entomoplasmatales</taxon>
        <taxon>Spiroplasmataceae</taxon>
        <taxon>Spiroplasma</taxon>
    </lineage>
</organism>
<evidence type="ECO:0000256" key="2">
    <source>
        <dbReference type="ARBA" id="ARBA00022475"/>
    </source>
</evidence>
<dbReference type="OrthoDB" id="9811110at2"/>
<evidence type="ECO:0000256" key="5">
    <source>
        <dbReference type="ARBA" id="ARBA00023136"/>
    </source>
</evidence>
<keyword evidence="3 6" id="KW-0812">Transmembrane</keyword>
<dbReference type="GO" id="GO:0015297">
    <property type="term" value="F:antiporter activity"/>
    <property type="evidence" value="ECO:0007669"/>
    <property type="project" value="InterPro"/>
</dbReference>
<feature type="transmembrane region" description="Helical" evidence="6">
    <location>
        <begin position="120"/>
        <end position="138"/>
    </location>
</feature>
<dbReference type="Proteomes" id="UP000019260">
    <property type="component" value="Chromosome"/>
</dbReference>
<evidence type="ECO:0000256" key="6">
    <source>
        <dbReference type="SAM" id="Phobius"/>
    </source>
</evidence>
<dbReference type="HOGENOM" id="CLU_494235_0_0_14"/>
<name>W0GKR9_9MOLU</name>
<keyword evidence="5 6" id="KW-0472">Membrane</keyword>
<dbReference type="GO" id="GO:0005886">
    <property type="term" value="C:plasma membrane"/>
    <property type="evidence" value="ECO:0007669"/>
    <property type="project" value="UniProtKB-SubCell"/>
</dbReference>
<gene>
    <name evidence="7" type="ORF">P344_02560</name>
</gene>
<evidence type="ECO:0000313" key="8">
    <source>
        <dbReference type="Proteomes" id="UP000019260"/>
    </source>
</evidence>
<dbReference type="KEGG" id="smir:SMM_0425"/>
<dbReference type="RefSeq" id="WP_025317226.1">
    <property type="nucleotide sequence ID" value="NZ_CP002082.1"/>
</dbReference>
<dbReference type="EMBL" id="CP006720">
    <property type="protein sequence ID" value="AHI57859.1"/>
    <property type="molecule type" value="Genomic_DNA"/>
</dbReference>
<evidence type="ECO:0000313" key="7">
    <source>
        <dbReference type="EMBL" id="AHI57859.1"/>
    </source>
</evidence>
<dbReference type="InterPro" id="IPR051327">
    <property type="entry name" value="MATE_MepA_subfamily"/>
</dbReference>
<sequence length="535" mass="60842">MDSKLGLTRREQKLRYTRPWEAIWYFCGPMVLIMVIQGLYNIIDKNMAQSFTQDDIMIRFGITAKNADNLVNLTTGYTMTAYYTIFSFAMLFGVGCSIVFSMEYGKRNIAAMRKIMGNMIVLQIITSIFISTVVFFLMNDNFHALLVRVQMNSSLSSAIQEHYVTLAWEYSRIFIFCSPLLFLSFALPTFLRNEGKVFIVLLMQVLSIPVNVLFSFIFAKLCHLEMSGVMMGSMMAWTFNICFSTTIIIFSKNSYCKFGFKDMKLSFVVIKRAMPIGVGVFFMNFANAIQILISTILVVHLPGQDDVYFTLNGQRVQATSVGIYICQLVYTSISPFMVIFISAGIGLFQGATAICAYAYGAKKYQRIEKILFRVAFLELIWFFIVFIIILAFADQMMKLYEFPAELVGKYRWYAVLNFSTYLFAAATYTAMTLYSSIGCPVQTMISSMLRSLLVIVPLSLIGFGVSNATGNNIDYFVFTGLNDLVCALILVPMLYTTWHKNKTKLIDYPDDFVQQAKDNAVENEEQNIIIHNDSK</sequence>
<feature type="transmembrane region" description="Helical" evidence="6">
    <location>
        <begin position="276"/>
        <end position="301"/>
    </location>
</feature>
<dbReference type="AlphaFoldDB" id="W0GKR9"/>
<dbReference type="STRING" id="838561.P344_02560"/>
<feature type="transmembrane region" description="Helical" evidence="6">
    <location>
        <begin position="198"/>
        <end position="219"/>
    </location>
</feature>
<protein>
    <submittedName>
        <fullName evidence="7">Uncharacterized protein</fullName>
    </submittedName>
</protein>
<dbReference type="Pfam" id="PF01554">
    <property type="entry name" value="MatE"/>
    <property type="match status" value="2"/>
</dbReference>
<feature type="transmembrane region" description="Helical" evidence="6">
    <location>
        <begin position="475"/>
        <end position="495"/>
    </location>
</feature>
<feature type="transmembrane region" description="Helical" evidence="6">
    <location>
        <begin position="173"/>
        <end position="191"/>
    </location>
</feature>
<feature type="transmembrane region" description="Helical" evidence="6">
    <location>
        <begin position="80"/>
        <end position="100"/>
    </location>
</feature>
<comment type="subcellular location">
    <subcellularLocation>
        <location evidence="1">Cell membrane</location>
        <topology evidence="1">Multi-pass membrane protein</topology>
    </subcellularLocation>
</comment>
<dbReference type="PANTHER" id="PTHR43823:SF3">
    <property type="entry name" value="MULTIDRUG EXPORT PROTEIN MEPA"/>
    <property type="match status" value="1"/>
</dbReference>
<feature type="transmembrane region" description="Helical" evidence="6">
    <location>
        <begin position="371"/>
        <end position="392"/>
    </location>
</feature>
<proteinExistence type="predicted"/>
<evidence type="ECO:0000256" key="3">
    <source>
        <dbReference type="ARBA" id="ARBA00022692"/>
    </source>
</evidence>